<evidence type="ECO:0000313" key="1">
    <source>
        <dbReference type="EMBL" id="KER31811.1"/>
    </source>
</evidence>
<name>A0A074ZXJ2_OPIVI</name>
<gene>
    <name evidence="1" type="ORF">T265_02040</name>
</gene>
<dbReference type="AlphaFoldDB" id="A0A074ZXJ2"/>
<evidence type="ECO:0000313" key="2">
    <source>
        <dbReference type="Proteomes" id="UP000054324"/>
    </source>
</evidence>
<dbReference type="Proteomes" id="UP000054324">
    <property type="component" value="Unassembled WGS sequence"/>
</dbReference>
<dbReference type="CTD" id="20316228"/>
<dbReference type="GeneID" id="20316228"/>
<dbReference type="OrthoDB" id="10400447at2759"/>
<protein>
    <submittedName>
        <fullName evidence="1">Uncharacterized protein</fullName>
    </submittedName>
</protein>
<dbReference type="RefSeq" id="XP_009164452.1">
    <property type="nucleotide sequence ID" value="XM_009166188.1"/>
</dbReference>
<accession>A0A074ZXJ2</accession>
<dbReference type="KEGG" id="ovi:T265_02040"/>
<reference evidence="1 2" key="1">
    <citation type="submission" date="2013-11" db="EMBL/GenBank/DDBJ databases">
        <title>Opisthorchis viverrini - life in the bile duct.</title>
        <authorList>
            <person name="Young N.D."/>
            <person name="Nagarajan N."/>
            <person name="Lin S.J."/>
            <person name="Korhonen P.K."/>
            <person name="Jex A.R."/>
            <person name="Hall R.S."/>
            <person name="Safavi-Hemami H."/>
            <person name="Kaewkong W."/>
            <person name="Bertrand D."/>
            <person name="Gao S."/>
            <person name="Seet Q."/>
            <person name="Wongkham S."/>
            <person name="Teh B.T."/>
            <person name="Wongkham C."/>
            <person name="Intapan P.M."/>
            <person name="Maleewong W."/>
            <person name="Yang X."/>
            <person name="Hu M."/>
            <person name="Wang Z."/>
            <person name="Hofmann A."/>
            <person name="Sternberg P.W."/>
            <person name="Tan P."/>
            <person name="Wang J."/>
            <person name="Gasser R.B."/>
        </authorList>
    </citation>
    <scope>NUCLEOTIDE SEQUENCE [LARGE SCALE GENOMIC DNA]</scope>
</reference>
<sequence>MPIASLQLIPQRLPHSLRAPVLKMGTTTDSPQLSGDVSFSEIITDLISLGDPRDTSEAPTAKHLVIKDQHAAATHLIHKCACLRQALTDEFTVSVAYARSVDKLPFRHTRLCTLIEETVLGNPVSKGCCRQDLDKEIQKWFGNARHRLAQRTRMDQLATSVLNQEAGVFELDVPPN</sequence>
<organism evidence="1 2">
    <name type="scientific">Opisthorchis viverrini</name>
    <name type="common">Southeast Asian liver fluke</name>
    <dbReference type="NCBI Taxonomy" id="6198"/>
    <lineage>
        <taxon>Eukaryota</taxon>
        <taxon>Metazoa</taxon>
        <taxon>Spiralia</taxon>
        <taxon>Lophotrochozoa</taxon>
        <taxon>Platyhelminthes</taxon>
        <taxon>Trematoda</taxon>
        <taxon>Digenea</taxon>
        <taxon>Opisthorchiida</taxon>
        <taxon>Opisthorchiata</taxon>
        <taxon>Opisthorchiidae</taxon>
        <taxon>Opisthorchis</taxon>
    </lineage>
</organism>
<proteinExistence type="predicted"/>
<dbReference type="EMBL" id="KL596641">
    <property type="protein sequence ID" value="KER31811.1"/>
    <property type="molecule type" value="Genomic_DNA"/>
</dbReference>
<keyword evidence="2" id="KW-1185">Reference proteome</keyword>